<evidence type="ECO:0000256" key="1">
    <source>
        <dbReference type="ARBA" id="ARBA00007198"/>
    </source>
</evidence>
<comment type="caution">
    <text evidence="3">The sequence shown here is derived from an EMBL/GenBank/DDBJ whole genome shotgun (WGS) entry which is preliminary data.</text>
</comment>
<dbReference type="SUPFAM" id="SSF52833">
    <property type="entry name" value="Thioredoxin-like"/>
    <property type="match status" value="1"/>
</dbReference>
<protein>
    <submittedName>
        <fullName evidence="3">Spx/MgsR family transcriptional regulator</fullName>
    </submittedName>
</protein>
<dbReference type="EMBL" id="SGXC01000001">
    <property type="protein sequence ID" value="RZS85721.1"/>
    <property type="molecule type" value="Genomic_DNA"/>
</dbReference>
<keyword evidence="4" id="KW-1185">Reference proteome</keyword>
<dbReference type="CDD" id="cd03035">
    <property type="entry name" value="ArsC_Yffb"/>
    <property type="match status" value="1"/>
</dbReference>
<dbReference type="Gene3D" id="3.40.30.10">
    <property type="entry name" value="Glutaredoxin"/>
    <property type="match status" value="1"/>
</dbReference>
<comment type="similarity">
    <text evidence="1 2">Belongs to the ArsC family.</text>
</comment>
<dbReference type="Pfam" id="PF03960">
    <property type="entry name" value="ArsC"/>
    <property type="match status" value="1"/>
</dbReference>
<evidence type="ECO:0000313" key="3">
    <source>
        <dbReference type="EMBL" id="RZS85721.1"/>
    </source>
</evidence>
<dbReference type="PANTHER" id="PTHR30041:SF8">
    <property type="entry name" value="PROTEIN YFFB"/>
    <property type="match status" value="1"/>
</dbReference>
<dbReference type="NCBIfam" id="TIGR01617">
    <property type="entry name" value="arsC_related"/>
    <property type="match status" value="1"/>
</dbReference>
<accession>A0A4Q7NKT8</accession>
<dbReference type="InterPro" id="IPR006660">
    <property type="entry name" value="Arsenate_reductase-like"/>
</dbReference>
<proteinExistence type="inferred from homology"/>
<evidence type="ECO:0000256" key="2">
    <source>
        <dbReference type="PROSITE-ProRule" id="PRU01282"/>
    </source>
</evidence>
<dbReference type="InterPro" id="IPR006504">
    <property type="entry name" value="Tscrpt_reg_Spx/MgsR"/>
</dbReference>
<organism evidence="3 4">
    <name type="scientific">Pigmentiphaga kullae</name>
    <dbReference type="NCBI Taxonomy" id="151784"/>
    <lineage>
        <taxon>Bacteria</taxon>
        <taxon>Pseudomonadati</taxon>
        <taxon>Pseudomonadota</taxon>
        <taxon>Betaproteobacteria</taxon>
        <taxon>Burkholderiales</taxon>
        <taxon>Alcaligenaceae</taxon>
        <taxon>Pigmentiphaga</taxon>
    </lineage>
</organism>
<name>A0A4Q7NKT8_9BURK</name>
<dbReference type="PROSITE" id="PS51353">
    <property type="entry name" value="ARSC"/>
    <property type="match status" value="1"/>
</dbReference>
<dbReference type="Proteomes" id="UP000292445">
    <property type="component" value="Unassembled WGS sequence"/>
</dbReference>
<sequence length="120" mass="13291">MTTRVYGLNNCDTCRKARKWLAAQGLEADFIDYREHPVGADALRNWAGEVGGWEKLVNRASTTWRNLPEDRKQPAGEAQWLALVAEHPTLVKRPVLVTADGVASVGFSETSWARRLGVAS</sequence>
<reference evidence="3 4" key="1">
    <citation type="submission" date="2019-02" db="EMBL/GenBank/DDBJ databases">
        <title>Genomic Encyclopedia of Type Strains, Phase IV (KMG-IV): sequencing the most valuable type-strain genomes for metagenomic binning, comparative biology and taxonomic classification.</title>
        <authorList>
            <person name="Goeker M."/>
        </authorList>
    </citation>
    <scope>NUCLEOTIDE SEQUENCE [LARGE SCALE GENOMIC DNA]</scope>
    <source>
        <strain evidence="3 4">K24</strain>
    </source>
</reference>
<dbReference type="OrthoDB" id="9803749at2"/>
<evidence type="ECO:0000313" key="4">
    <source>
        <dbReference type="Proteomes" id="UP000292445"/>
    </source>
</evidence>
<dbReference type="PANTHER" id="PTHR30041">
    <property type="entry name" value="ARSENATE REDUCTASE"/>
    <property type="match status" value="1"/>
</dbReference>
<gene>
    <name evidence="3" type="ORF">EV675_1751</name>
</gene>
<dbReference type="InterPro" id="IPR036249">
    <property type="entry name" value="Thioredoxin-like_sf"/>
</dbReference>
<dbReference type="AlphaFoldDB" id="A0A4Q7NKT8"/>
<dbReference type="RefSeq" id="WP_130356885.1">
    <property type="nucleotide sequence ID" value="NZ_SGXC01000001.1"/>
</dbReference>